<dbReference type="HOGENOM" id="CLU_2695610_0_0_2"/>
<dbReference type="RefSeq" id="WP_013440753.1">
    <property type="nucleotide sequence ID" value="NC_014731.1"/>
</dbReference>
<gene>
    <name evidence="1" type="ordered locus">Hbor_33710</name>
</gene>
<dbReference type="GeneID" id="9988684"/>
<organism evidence="1 2">
    <name type="scientific">Halogeometricum borinquense (strain ATCC 700274 / DSM 11551 / JCM 10706 / KCTC 4070 / PR3)</name>
    <dbReference type="NCBI Taxonomy" id="469382"/>
    <lineage>
        <taxon>Archaea</taxon>
        <taxon>Methanobacteriati</taxon>
        <taxon>Methanobacteriota</taxon>
        <taxon>Stenosarchaea group</taxon>
        <taxon>Halobacteria</taxon>
        <taxon>Halobacteriales</taxon>
        <taxon>Haloferacaceae</taxon>
        <taxon>Halogeometricum</taxon>
    </lineage>
</organism>
<dbReference type="AlphaFoldDB" id="E4NVL1"/>
<dbReference type="Proteomes" id="UP000006663">
    <property type="component" value="Plasmid pHBOR02"/>
</dbReference>
<dbReference type="KEGG" id="hbo:Hbor_33710"/>
<name>E4NVL1_HALBP</name>
<accession>E4NVL1</accession>
<dbReference type="EMBL" id="CP001692">
    <property type="protein sequence ID" value="ADQ68895.1"/>
    <property type="molecule type" value="Genomic_DNA"/>
</dbReference>
<geneLocation type="plasmid" evidence="1 2">
    <name>pHBOR02</name>
</geneLocation>
<evidence type="ECO:0000313" key="1">
    <source>
        <dbReference type="EMBL" id="ADQ68895.1"/>
    </source>
</evidence>
<protein>
    <submittedName>
        <fullName evidence="1">Uncharacterized protein</fullName>
    </submittedName>
</protein>
<keyword evidence="2" id="KW-1185">Reference proteome</keyword>
<sequence length="73" mass="8152">MNSPTLLVGHVQRVNRLVVGPYEADLETDMEQAEAHGFSRVEDIKARSVSVLPSVDMRIWSYVDSAVGIYCSR</sequence>
<evidence type="ECO:0000313" key="2">
    <source>
        <dbReference type="Proteomes" id="UP000006663"/>
    </source>
</evidence>
<proteinExistence type="predicted"/>
<reference evidence="2" key="1">
    <citation type="journal article" date="2009" name="Stand. Genomic Sci.">
        <title>Complete genome sequence of Halogeometricum borinquense type strain (PR3).</title>
        <authorList>
            <person name="Malfatti S."/>
            <person name="Tindall B.J."/>
            <person name="Schneider S."/>
            <person name="Fahnrich R."/>
            <person name="Lapidus A."/>
            <person name="Labuttii K."/>
            <person name="Copeland A."/>
            <person name="Glavina Del Rio T."/>
            <person name="Nolan M."/>
            <person name="Chen F."/>
            <person name="Lucas S."/>
            <person name="Tice H."/>
            <person name="Cheng J.F."/>
            <person name="Bruce D."/>
            <person name="Goodwin L."/>
            <person name="Pitluck S."/>
            <person name="Anderson I."/>
            <person name="Pati A."/>
            <person name="Ivanova N."/>
            <person name="Mavromatis K."/>
            <person name="Chen A."/>
            <person name="Palaniappan K."/>
            <person name="D'haeseleer P."/>
            <person name="Goker M."/>
            <person name="Bristow J."/>
            <person name="Eisen J.A."/>
            <person name="Markowitz V."/>
            <person name="Hugenholtz P."/>
            <person name="Kyrpides N.C."/>
            <person name="Klenk H.P."/>
            <person name="Chain P."/>
        </authorList>
    </citation>
    <scope>NUCLEOTIDE SEQUENCE [LARGE SCALE GENOMIC DNA]</scope>
    <source>
        <strain evidence="2">ATCC 700274 / DSM 11551 / JCM 10706 / KCTC 4070 / PR3</strain>
        <plasmid evidence="2">pHBOR02</plasmid>
    </source>
</reference>
<keyword evidence="1" id="KW-0614">Plasmid</keyword>